<dbReference type="EMBL" id="CAFZ01000034">
    <property type="protein sequence ID" value="CCA68498.1"/>
    <property type="molecule type" value="Genomic_DNA"/>
</dbReference>
<dbReference type="PANTHER" id="PTHR15948">
    <property type="entry name" value="G-PROTEIN COUPLED RECEPTOR 89-RELATED"/>
    <property type="match status" value="1"/>
</dbReference>
<keyword evidence="9" id="KW-0675">Receptor</keyword>
<dbReference type="Pfam" id="PF12430">
    <property type="entry name" value="ABA_GPCR"/>
    <property type="match status" value="1"/>
</dbReference>
<evidence type="ECO:0000256" key="1">
    <source>
        <dbReference type="ARBA" id="ARBA00004141"/>
    </source>
</evidence>
<comment type="subcellular location">
    <subcellularLocation>
        <location evidence="1">Membrane</location>
        <topology evidence="1">Multi-pass membrane protein</topology>
    </subcellularLocation>
</comment>
<dbReference type="PANTHER" id="PTHR15948:SF0">
    <property type="entry name" value="GOLGI PH REGULATOR A-RELATED"/>
    <property type="match status" value="1"/>
</dbReference>
<protein>
    <submittedName>
        <fullName evidence="9">Related to G protein-coupled receptor 89-Laccaria bicolor</fullName>
    </submittedName>
</protein>
<organism evidence="9 10">
    <name type="scientific">Serendipita indica (strain DSM 11827)</name>
    <name type="common">Root endophyte fungus</name>
    <name type="synonym">Piriformospora indica</name>
    <dbReference type="NCBI Taxonomy" id="1109443"/>
    <lineage>
        <taxon>Eukaryota</taxon>
        <taxon>Fungi</taxon>
        <taxon>Dikarya</taxon>
        <taxon>Basidiomycota</taxon>
        <taxon>Agaricomycotina</taxon>
        <taxon>Agaricomycetes</taxon>
        <taxon>Sebacinales</taxon>
        <taxon>Serendipitaceae</taxon>
        <taxon>Serendipita</taxon>
    </lineage>
</organism>
<name>G4TB23_SERID</name>
<feature type="transmembrane region" description="Helical" evidence="6">
    <location>
        <begin position="281"/>
        <end position="302"/>
    </location>
</feature>
<feature type="domain" description="Golgi pH regulator conserved" evidence="8">
    <location>
        <begin position="83"/>
        <end position="149"/>
    </location>
</feature>
<sequence>MCQALDVLSPRVRKLHWTLSIFVLVSLVIIFIPLLQCHLFTYRTTIKRTLKSHLAFTLTPYLFYLFAFSYVPLPKQQLGSYHLFNNAVARMTVLGTLLLGLLSGFGAVSTAWSFRPSVSASEEVTDKDINSAAAALERVRTDLSQRQREAQESGAVQESPSWLPTRLFKGPSGASALLQEIEGLRALESQMARNLDALQRRRGEIAFRRTLKGRIFVIIGQAFAVYCVFRIISSVRNLIFGPSTEPGLSSPDILTHLLARIVSFLPLPHSIELTPHAIASLARQISLLLVGCIILSSVRAVLRQIARVLRVSSHSLGAAFLLLFLAQLMGTYLLSTLIQLRTSFPPSPLHSGPGVVPPPANTTATPPNTELDAPLDVNGPGAFEGSGEEDNLFASLPEYQLFGVLFDASFLLAAIFTSGVVWAHKRLNRAEVFT</sequence>
<evidence type="ECO:0000256" key="2">
    <source>
        <dbReference type="ARBA" id="ARBA00022692"/>
    </source>
</evidence>
<evidence type="ECO:0000259" key="8">
    <source>
        <dbReference type="Pfam" id="PF12537"/>
    </source>
</evidence>
<gene>
    <name evidence="9" type="ORF">PIIN_02362</name>
</gene>
<feature type="transmembrane region" description="Helical" evidence="6">
    <location>
        <begin position="93"/>
        <end position="114"/>
    </location>
</feature>
<dbReference type="eggNOG" id="KOG2417">
    <property type="taxonomic scope" value="Eukaryota"/>
</dbReference>
<feature type="transmembrane region" description="Helical" evidence="6">
    <location>
        <begin position="215"/>
        <end position="233"/>
    </location>
</feature>
<dbReference type="OrthoDB" id="264392at2759"/>
<feature type="region of interest" description="Disordered" evidence="5">
    <location>
        <begin position="349"/>
        <end position="380"/>
    </location>
</feature>
<evidence type="ECO:0000256" key="3">
    <source>
        <dbReference type="ARBA" id="ARBA00022989"/>
    </source>
</evidence>
<evidence type="ECO:0000313" key="10">
    <source>
        <dbReference type="Proteomes" id="UP000007148"/>
    </source>
</evidence>
<evidence type="ECO:0000256" key="6">
    <source>
        <dbReference type="SAM" id="Phobius"/>
    </source>
</evidence>
<feature type="transmembrane region" description="Helical" evidence="6">
    <location>
        <begin position="54"/>
        <end position="73"/>
    </location>
</feature>
<keyword evidence="2 6" id="KW-0812">Transmembrane</keyword>
<proteinExistence type="predicted"/>
<evidence type="ECO:0000256" key="5">
    <source>
        <dbReference type="SAM" id="MobiDB-lite"/>
    </source>
</evidence>
<feature type="transmembrane region" description="Helical" evidence="6">
    <location>
        <begin position="401"/>
        <end position="423"/>
    </location>
</feature>
<accession>G4TB23</accession>
<dbReference type="InterPro" id="IPR015672">
    <property type="entry name" value="GPHR/GTG"/>
</dbReference>
<keyword evidence="4 6" id="KW-0472">Membrane</keyword>
<feature type="transmembrane region" description="Helical" evidence="6">
    <location>
        <begin position="17"/>
        <end position="42"/>
    </location>
</feature>
<dbReference type="GO" id="GO:0016020">
    <property type="term" value="C:membrane"/>
    <property type="evidence" value="ECO:0007669"/>
    <property type="project" value="UniProtKB-SubCell"/>
</dbReference>
<evidence type="ECO:0000259" key="7">
    <source>
        <dbReference type="Pfam" id="PF12430"/>
    </source>
</evidence>
<evidence type="ECO:0000256" key="4">
    <source>
        <dbReference type="ARBA" id="ARBA00023136"/>
    </source>
</evidence>
<dbReference type="InterPro" id="IPR025969">
    <property type="entry name" value="ABA_GPCR_dom"/>
</dbReference>
<dbReference type="Proteomes" id="UP000007148">
    <property type="component" value="Unassembled WGS sequence"/>
</dbReference>
<keyword evidence="10" id="KW-1185">Reference proteome</keyword>
<dbReference type="AlphaFoldDB" id="G4TB23"/>
<keyword evidence="3 6" id="KW-1133">Transmembrane helix</keyword>
<dbReference type="InParanoid" id="G4TB23"/>
<dbReference type="Pfam" id="PF12537">
    <property type="entry name" value="GPHR_N"/>
    <property type="match status" value="1"/>
</dbReference>
<evidence type="ECO:0000313" key="9">
    <source>
        <dbReference type="EMBL" id="CCA68498.1"/>
    </source>
</evidence>
<dbReference type="InterPro" id="IPR022535">
    <property type="entry name" value="Golgi_pH-regulator_cons_dom"/>
</dbReference>
<comment type="caution">
    <text evidence="9">The sequence shown here is derived from an EMBL/GenBank/DDBJ whole genome shotgun (WGS) entry which is preliminary data.</text>
</comment>
<feature type="transmembrane region" description="Helical" evidence="6">
    <location>
        <begin position="314"/>
        <end position="338"/>
    </location>
</feature>
<feature type="domain" description="Abscisic acid G-protein coupled receptor-like" evidence="7">
    <location>
        <begin position="208"/>
        <end position="426"/>
    </location>
</feature>
<reference evidence="9 10" key="1">
    <citation type="journal article" date="2011" name="PLoS Pathog.">
        <title>Endophytic Life Strategies Decoded by Genome and Transcriptome Analyses of the Mutualistic Root Symbiont Piriformospora indica.</title>
        <authorList>
            <person name="Zuccaro A."/>
            <person name="Lahrmann U."/>
            <person name="Guldener U."/>
            <person name="Langen G."/>
            <person name="Pfiffi S."/>
            <person name="Biedenkopf D."/>
            <person name="Wong P."/>
            <person name="Samans B."/>
            <person name="Grimm C."/>
            <person name="Basiewicz M."/>
            <person name="Murat C."/>
            <person name="Martin F."/>
            <person name="Kogel K.H."/>
        </authorList>
    </citation>
    <scope>NUCLEOTIDE SEQUENCE [LARGE SCALE GENOMIC DNA]</scope>
    <source>
        <strain evidence="9 10">DSM 11827</strain>
    </source>
</reference>
<dbReference type="HOGENOM" id="CLU_029388_1_0_1"/>
<dbReference type="OMA" id="FSVYCVY"/>